<evidence type="ECO:0000313" key="2">
    <source>
        <dbReference type="EMBL" id="MBB5534329.1"/>
    </source>
</evidence>
<evidence type="ECO:0000313" key="3">
    <source>
        <dbReference type="Proteomes" id="UP000585507"/>
    </source>
</evidence>
<accession>A0A7W8U7L0</accession>
<name>A0A7W8U7L0_9HYPH</name>
<feature type="region of interest" description="Disordered" evidence="1">
    <location>
        <begin position="14"/>
        <end position="55"/>
    </location>
</feature>
<keyword evidence="3" id="KW-1185">Reference proteome</keyword>
<reference evidence="2 3" key="1">
    <citation type="submission" date="2020-08" db="EMBL/GenBank/DDBJ databases">
        <title>Genomic Encyclopedia of Type Strains, Phase IV (KMG-V): Genome sequencing to study the core and pangenomes of soil and plant-associated prokaryotes.</title>
        <authorList>
            <person name="Whitman W."/>
        </authorList>
    </citation>
    <scope>NUCLEOTIDE SEQUENCE [LARGE SCALE GENOMIC DNA]</scope>
    <source>
        <strain evidence="2 3">SEMIA 4084</strain>
    </source>
</reference>
<comment type="caution">
    <text evidence="2">The sequence shown here is derived from an EMBL/GenBank/DDBJ whole genome shotgun (WGS) entry which is preliminary data.</text>
</comment>
<dbReference type="Proteomes" id="UP000585507">
    <property type="component" value="Unassembled WGS sequence"/>
</dbReference>
<evidence type="ECO:0000256" key="1">
    <source>
        <dbReference type="SAM" id="MobiDB-lite"/>
    </source>
</evidence>
<dbReference type="EMBL" id="JACHBK010000002">
    <property type="protein sequence ID" value="MBB5534329.1"/>
    <property type="molecule type" value="Genomic_DNA"/>
</dbReference>
<proteinExistence type="predicted"/>
<gene>
    <name evidence="2" type="ORF">GGD55_001000</name>
</gene>
<dbReference type="AlphaFoldDB" id="A0A7W8U7L0"/>
<organism evidence="2 3">
    <name type="scientific">Rhizobium giardinii</name>
    <dbReference type="NCBI Taxonomy" id="56731"/>
    <lineage>
        <taxon>Bacteria</taxon>
        <taxon>Pseudomonadati</taxon>
        <taxon>Pseudomonadota</taxon>
        <taxon>Alphaproteobacteria</taxon>
        <taxon>Hyphomicrobiales</taxon>
        <taxon>Rhizobiaceae</taxon>
        <taxon>Rhizobium/Agrobacterium group</taxon>
        <taxon>Rhizobium</taxon>
    </lineage>
</organism>
<feature type="compositionally biased region" description="Basic and acidic residues" evidence="1">
    <location>
        <begin position="19"/>
        <end position="28"/>
    </location>
</feature>
<protein>
    <submittedName>
        <fullName evidence="2">Uncharacterized protein</fullName>
    </submittedName>
</protein>
<sequence length="55" mass="5900">MSARNPMLGLPLALSPHAGRGDDGEHRLSLLPVPTGRRWPAGRMRGSTLAARKVN</sequence>